<sequence>MYSIRTSCLARRGRLLAAGQIKTSLPRPPLRLPIVQLVSQSKTSWPSSRSPGKKKQQQQQQARRLHPFSSMPASFSSSSESPASSSTHHRRRSSSHIRPLNLAPSSLSASKGASKAPGLLPAHSLTPIPGTPSAAGHSPMSLSRSPSPRPGGGWSSPGLTTVTAGSSGSSSPRRGYGELSSNGQVYSNGGLDGDHDSHNASWMAAKAKSDRVKGYPSFSTRNNGFFSRQRRKISASLPRFRLNSMLDYGEKEKLGRGRWSGPNGTIYESYRRSSIGGGKKIVLIVASNVGGGVMEWKGAREWAIERDSLRNKKRYVKRWGYDLEIVNMVTKKRYAHEWREGWEKVDVIRSALRKYPKAEWYGFTALDGPTPRYLVGSVLYEQKHMEWEHKEQDSLEHLYTNQPWVRPHVAFIPQRRNELLPTRCCGDGTDPGIHYQRKDRDFLVNMAGCEWGRDCWSEIYNYRELSNYLNRTLWEKFKDALSDQWNRMLGKEVKKKP</sequence>
<dbReference type="InParanoid" id="E4UVI4"/>
<dbReference type="InterPro" id="IPR008630">
    <property type="entry name" value="Glyco_trans_34"/>
</dbReference>
<dbReference type="HOGENOM" id="CLU_021434_0_1_1"/>
<dbReference type="Pfam" id="PF05637">
    <property type="entry name" value="Glyco_transf_34"/>
    <property type="match status" value="2"/>
</dbReference>
<feature type="compositionally biased region" description="Low complexity" evidence="3">
    <location>
        <begin position="57"/>
        <end position="86"/>
    </location>
</feature>
<evidence type="ECO:0000256" key="1">
    <source>
        <dbReference type="ARBA" id="ARBA00022676"/>
    </source>
</evidence>
<gene>
    <name evidence="4" type="ORF">MGYG_05308</name>
</gene>
<dbReference type="GO" id="GO:0016757">
    <property type="term" value="F:glycosyltransferase activity"/>
    <property type="evidence" value="ECO:0007669"/>
    <property type="project" value="UniProtKB-KW"/>
</dbReference>
<reference evidence="5" key="1">
    <citation type="journal article" date="2012" name="MBio">
        <title>Comparative genome analysis of Trichophyton rubrum and related dermatophytes reveals candidate genes involved in infection.</title>
        <authorList>
            <person name="Martinez D.A."/>
            <person name="Oliver B.G."/>
            <person name="Graeser Y."/>
            <person name="Goldberg J.M."/>
            <person name="Li W."/>
            <person name="Martinez-Rossi N.M."/>
            <person name="Monod M."/>
            <person name="Shelest E."/>
            <person name="Barton R.C."/>
            <person name="Birch E."/>
            <person name="Brakhage A.A."/>
            <person name="Chen Z."/>
            <person name="Gurr S.J."/>
            <person name="Heiman D."/>
            <person name="Heitman J."/>
            <person name="Kosti I."/>
            <person name="Rossi A."/>
            <person name="Saif S."/>
            <person name="Samalova M."/>
            <person name="Saunders C.W."/>
            <person name="Shea T."/>
            <person name="Summerbell R.C."/>
            <person name="Xu J."/>
            <person name="Young S."/>
            <person name="Zeng Q."/>
            <person name="Birren B.W."/>
            <person name="Cuomo C.A."/>
            <person name="White T.C."/>
        </authorList>
    </citation>
    <scope>NUCLEOTIDE SEQUENCE [LARGE SCALE GENOMIC DNA]</scope>
    <source>
        <strain evidence="5">ATCC MYA-4604 / CBS 118893</strain>
    </source>
</reference>
<dbReference type="VEuPathDB" id="FungiDB:MGYG_05308"/>
<dbReference type="STRING" id="535722.E4UVI4"/>
<feature type="region of interest" description="Disordered" evidence="3">
    <location>
        <begin position="42"/>
        <end position="193"/>
    </location>
</feature>
<evidence type="ECO:0000256" key="2">
    <source>
        <dbReference type="ARBA" id="ARBA00022679"/>
    </source>
</evidence>
<dbReference type="RefSeq" id="XP_003172722.1">
    <property type="nucleotide sequence ID" value="XM_003172674.1"/>
</dbReference>
<dbReference type="PANTHER" id="PTHR31306">
    <property type="entry name" value="ALPHA-1,6-MANNOSYLTRANSFERASE MNN11-RELATED"/>
    <property type="match status" value="1"/>
</dbReference>
<evidence type="ECO:0000256" key="3">
    <source>
        <dbReference type="SAM" id="MobiDB-lite"/>
    </source>
</evidence>
<evidence type="ECO:0000313" key="5">
    <source>
        <dbReference type="Proteomes" id="UP000002669"/>
    </source>
</evidence>
<dbReference type="Proteomes" id="UP000002669">
    <property type="component" value="Unassembled WGS sequence"/>
</dbReference>
<dbReference type="eggNOG" id="KOG4748">
    <property type="taxonomic scope" value="Eukaryota"/>
</dbReference>
<evidence type="ECO:0000313" key="4">
    <source>
        <dbReference type="EMBL" id="EFR02311.1"/>
    </source>
</evidence>
<feature type="compositionally biased region" description="Low complexity" evidence="3">
    <location>
        <begin position="136"/>
        <end position="146"/>
    </location>
</feature>
<keyword evidence="2" id="KW-0808">Transferase</keyword>
<name>E4UVI4_ARTGP</name>
<dbReference type="GeneID" id="10027997"/>
<dbReference type="OMA" id="GEMYHYR"/>
<dbReference type="PANTHER" id="PTHR31306:SF5">
    <property type="entry name" value="ALPHA-1,6-MANNOSYLTRANSFERASE MNN10-RELATED"/>
    <property type="match status" value="1"/>
</dbReference>
<proteinExistence type="predicted"/>
<dbReference type="AlphaFoldDB" id="E4UVI4"/>
<organism evidence="5">
    <name type="scientific">Arthroderma gypseum (strain ATCC MYA-4604 / CBS 118893)</name>
    <name type="common">Microsporum gypseum</name>
    <dbReference type="NCBI Taxonomy" id="535722"/>
    <lineage>
        <taxon>Eukaryota</taxon>
        <taxon>Fungi</taxon>
        <taxon>Dikarya</taxon>
        <taxon>Ascomycota</taxon>
        <taxon>Pezizomycotina</taxon>
        <taxon>Eurotiomycetes</taxon>
        <taxon>Eurotiomycetidae</taxon>
        <taxon>Onygenales</taxon>
        <taxon>Arthrodermataceae</taxon>
        <taxon>Nannizzia</taxon>
    </lineage>
</organism>
<feature type="compositionally biased region" description="Low complexity" evidence="3">
    <location>
        <begin position="99"/>
        <end position="118"/>
    </location>
</feature>
<dbReference type="EMBL" id="DS989825">
    <property type="protein sequence ID" value="EFR02311.1"/>
    <property type="molecule type" value="Genomic_DNA"/>
</dbReference>
<keyword evidence="1" id="KW-0328">Glycosyltransferase</keyword>
<keyword evidence="5" id="KW-1185">Reference proteome</keyword>
<accession>E4UVI4</accession>
<dbReference type="OrthoDB" id="407658at2759"/>
<dbReference type="GO" id="GO:0006487">
    <property type="term" value="P:protein N-linked glycosylation"/>
    <property type="evidence" value="ECO:0007669"/>
    <property type="project" value="TreeGrafter"/>
</dbReference>
<dbReference type="GO" id="GO:0000139">
    <property type="term" value="C:Golgi membrane"/>
    <property type="evidence" value="ECO:0007669"/>
    <property type="project" value="TreeGrafter"/>
</dbReference>
<protein>
    <submittedName>
        <fullName evidence="4">Bed1p</fullName>
    </submittedName>
</protein>